<evidence type="ECO:0000313" key="2">
    <source>
        <dbReference type="EMBL" id="RFC63790.1"/>
    </source>
</evidence>
<sequence>MAEDAASASQVGQGAGRIDETDRRHLVRCVELARQAVNEGHKPFGSILVSGEGEVLREDFNRTGNGDATAHPEFALAKWAGLNMAPEERARATVYTSGEHCPMCASAHALVGLGRIVFASSTDQLLQWFDEMGADGLPFATVRVRELLPKHEVAGPDPSFATEIRSLHERVHAR</sequence>
<dbReference type="CDD" id="cd01285">
    <property type="entry name" value="nucleoside_deaminase"/>
    <property type="match status" value="1"/>
</dbReference>
<dbReference type="GO" id="GO:0003824">
    <property type="term" value="F:catalytic activity"/>
    <property type="evidence" value="ECO:0007669"/>
    <property type="project" value="InterPro"/>
</dbReference>
<dbReference type="Gene3D" id="3.40.140.10">
    <property type="entry name" value="Cytidine Deaminase, domain 2"/>
    <property type="match status" value="1"/>
</dbReference>
<organism evidence="2 3">
    <name type="scientific">Fulvimarina endophytica</name>
    <dbReference type="NCBI Taxonomy" id="2293836"/>
    <lineage>
        <taxon>Bacteria</taxon>
        <taxon>Pseudomonadati</taxon>
        <taxon>Pseudomonadota</taxon>
        <taxon>Alphaproteobacteria</taxon>
        <taxon>Hyphomicrobiales</taxon>
        <taxon>Aurantimonadaceae</taxon>
        <taxon>Fulvimarina</taxon>
    </lineage>
</organism>
<accession>A0A371X3I1</accession>
<proteinExistence type="predicted"/>
<dbReference type="OrthoDB" id="9802676at2"/>
<dbReference type="AlphaFoldDB" id="A0A371X3I1"/>
<dbReference type="InterPro" id="IPR016193">
    <property type="entry name" value="Cytidine_deaminase-like"/>
</dbReference>
<gene>
    <name evidence="2" type="ORF">DYI37_11270</name>
</gene>
<dbReference type="PROSITE" id="PS51747">
    <property type="entry name" value="CYT_DCMP_DEAMINASES_2"/>
    <property type="match status" value="1"/>
</dbReference>
<dbReference type="EMBL" id="QURL01000004">
    <property type="protein sequence ID" value="RFC63790.1"/>
    <property type="molecule type" value="Genomic_DNA"/>
</dbReference>
<dbReference type="InterPro" id="IPR002125">
    <property type="entry name" value="CMP_dCMP_dom"/>
</dbReference>
<comment type="caution">
    <text evidence="2">The sequence shown here is derived from an EMBL/GenBank/DDBJ whole genome shotgun (WGS) entry which is preliminary data.</text>
</comment>
<dbReference type="SUPFAM" id="SSF53927">
    <property type="entry name" value="Cytidine deaminase-like"/>
    <property type="match status" value="1"/>
</dbReference>
<keyword evidence="3" id="KW-1185">Reference proteome</keyword>
<evidence type="ECO:0000259" key="1">
    <source>
        <dbReference type="PROSITE" id="PS51747"/>
    </source>
</evidence>
<name>A0A371X3I1_9HYPH</name>
<dbReference type="PANTHER" id="PTHR11079:SF179">
    <property type="entry name" value="TRNA(ADENINE(34)) DEAMINASE, CHLOROPLASTIC"/>
    <property type="match status" value="1"/>
</dbReference>
<dbReference type="PANTHER" id="PTHR11079">
    <property type="entry name" value="CYTOSINE DEAMINASE FAMILY MEMBER"/>
    <property type="match status" value="1"/>
</dbReference>
<dbReference type="Pfam" id="PF00383">
    <property type="entry name" value="dCMP_cyt_deam_1"/>
    <property type="match status" value="1"/>
</dbReference>
<protein>
    <submittedName>
        <fullName evidence="2">Nucleoside deaminase</fullName>
    </submittedName>
</protein>
<evidence type="ECO:0000313" key="3">
    <source>
        <dbReference type="Proteomes" id="UP000264310"/>
    </source>
</evidence>
<reference evidence="2 3" key="1">
    <citation type="submission" date="2018-08" db="EMBL/GenBank/DDBJ databases">
        <title>Fulvimarina sp. 85, whole genome shotgun sequence.</title>
        <authorList>
            <person name="Tuo L."/>
        </authorList>
    </citation>
    <scope>NUCLEOTIDE SEQUENCE [LARGE SCALE GENOMIC DNA]</scope>
    <source>
        <strain evidence="2 3">85</strain>
    </source>
</reference>
<feature type="domain" description="CMP/dCMP-type deaminase" evidence="1">
    <location>
        <begin position="20"/>
        <end position="129"/>
    </location>
</feature>
<dbReference type="Proteomes" id="UP000264310">
    <property type="component" value="Unassembled WGS sequence"/>
</dbReference>